<dbReference type="InterPro" id="IPR018755">
    <property type="entry name" value="Phage_Mu_Gp48"/>
</dbReference>
<gene>
    <name evidence="1" type="ORF">D3W54_01410</name>
</gene>
<proteinExistence type="predicted"/>
<reference evidence="1 2" key="1">
    <citation type="submission" date="2018-09" db="EMBL/GenBank/DDBJ databases">
        <title>Genome sequence and characterization of the bcs clusters for the production of nanocellulose from the low pH resistant strain Komagataeibacter medellinensis ID13488.</title>
        <authorList>
            <person name="Hernandez-Arriaga A.M."/>
            <person name="Del Cerro C."/>
            <person name="Urbina L."/>
            <person name="Eceiza A."/>
            <person name="Retegi A."/>
            <person name="Prieto M.A."/>
        </authorList>
    </citation>
    <scope>NUCLEOTIDE SEQUENCE [LARGE SCALE GENOMIC DNA]</scope>
    <source>
        <strain evidence="1 2">ID13488</strain>
    </source>
</reference>
<dbReference type="Pfam" id="PF10076">
    <property type="entry name" value="Phage_Mu_Gp48"/>
    <property type="match status" value="1"/>
</dbReference>
<evidence type="ECO:0000313" key="2">
    <source>
        <dbReference type="Proteomes" id="UP000427842"/>
    </source>
</evidence>
<evidence type="ECO:0000313" key="1">
    <source>
        <dbReference type="EMBL" id="KAB8123105.1"/>
    </source>
</evidence>
<comment type="caution">
    <text evidence="1">The sequence shown here is derived from an EMBL/GenBank/DDBJ whole genome shotgun (WGS) entry which is preliminary data.</text>
</comment>
<sequence length="186" mass="19963">MAGIVMSRTPAEIRDELLTQLMPSGWAWPKSMQSNLAALLTPFAITAAQFEADIDALRNEISPAKSTLLLADYAQVLGPDPCGRDLLDLTTAEMQALLNSRWVGGGGQSEQFFIGLAQAAGVTITIDYPEPAICGEAVCGVDVCSQETDRLIWIVTLPNKNTGLECPIQRFCPPDTALAFNYTDAA</sequence>
<name>A0ABQ6VSD4_9PROT</name>
<protein>
    <submittedName>
        <fullName evidence="1">DUF2313 domain-containing protein</fullName>
    </submittedName>
</protein>
<accession>A0ABQ6VSD4</accession>
<keyword evidence="2" id="KW-1185">Reference proteome</keyword>
<dbReference type="EMBL" id="QYAZ01000001">
    <property type="protein sequence ID" value="KAB8123105.1"/>
    <property type="molecule type" value="Genomic_DNA"/>
</dbReference>
<organism evidence="1 2">
    <name type="scientific">Komagataeibacter medellinensis</name>
    <dbReference type="NCBI Taxonomy" id="1177712"/>
    <lineage>
        <taxon>Bacteria</taxon>
        <taxon>Pseudomonadati</taxon>
        <taxon>Pseudomonadota</taxon>
        <taxon>Alphaproteobacteria</taxon>
        <taxon>Acetobacterales</taxon>
        <taxon>Acetobacteraceae</taxon>
        <taxon>Komagataeibacter</taxon>
    </lineage>
</organism>
<dbReference type="Proteomes" id="UP000427842">
    <property type="component" value="Unassembled WGS sequence"/>
</dbReference>